<keyword evidence="9" id="KW-1185">Reference proteome</keyword>
<evidence type="ECO:0000313" key="8">
    <source>
        <dbReference type="EMBL" id="KAG7385908.1"/>
    </source>
</evidence>
<feature type="region of interest" description="Disordered" evidence="6">
    <location>
        <begin position="1"/>
        <end position="98"/>
    </location>
</feature>
<reference evidence="8" key="1">
    <citation type="submission" date="2021-02" db="EMBL/GenBank/DDBJ databases">
        <authorList>
            <person name="Palmer J.M."/>
        </authorList>
    </citation>
    <scope>NUCLEOTIDE SEQUENCE</scope>
    <source>
        <strain evidence="8">SCRP734</strain>
    </source>
</reference>
<keyword evidence="5 7" id="KW-0472">Membrane</keyword>
<name>A0A8T1W067_9STRA</name>
<evidence type="ECO:0000256" key="3">
    <source>
        <dbReference type="ARBA" id="ARBA00022692"/>
    </source>
</evidence>
<accession>A0A8T1W067</accession>
<comment type="caution">
    <text evidence="8">The sequence shown here is derived from an EMBL/GenBank/DDBJ whole genome shotgun (WGS) entry which is preliminary data.</text>
</comment>
<feature type="transmembrane region" description="Helical" evidence="7">
    <location>
        <begin position="287"/>
        <end position="306"/>
    </location>
</feature>
<evidence type="ECO:0000313" key="9">
    <source>
        <dbReference type="Proteomes" id="UP000694044"/>
    </source>
</evidence>
<dbReference type="OrthoDB" id="860at2759"/>
<evidence type="ECO:0000256" key="7">
    <source>
        <dbReference type="SAM" id="Phobius"/>
    </source>
</evidence>
<organism evidence="8 9">
    <name type="scientific">Phytophthora pseudosyringae</name>
    <dbReference type="NCBI Taxonomy" id="221518"/>
    <lineage>
        <taxon>Eukaryota</taxon>
        <taxon>Sar</taxon>
        <taxon>Stramenopiles</taxon>
        <taxon>Oomycota</taxon>
        <taxon>Peronosporomycetes</taxon>
        <taxon>Peronosporales</taxon>
        <taxon>Peronosporaceae</taxon>
        <taxon>Phytophthora</taxon>
    </lineage>
</organism>
<dbReference type="GO" id="GO:0005778">
    <property type="term" value="C:peroxisomal membrane"/>
    <property type="evidence" value="ECO:0007669"/>
    <property type="project" value="TreeGrafter"/>
</dbReference>
<protein>
    <submittedName>
        <fullName evidence="8">Peroxisomal membrane protein</fullName>
    </submittedName>
</protein>
<dbReference type="PANTHER" id="PTHR11266">
    <property type="entry name" value="PEROXISOMAL MEMBRANE PROTEIN 2, PXMP2 MPV17"/>
    <property type="match status" value="1"/>
</dbReference>
<dbReference type="PANTHER" id="PTHR11266:SF80">
    <property type="entry name" value="PEROXISOMAL MEMBRANE PROTEIN 2"/>
    <property type="match status" value="1"/>
</dbReference>
<keyword evidence="4 7" id="KW-1133">Transmembrane helix</keyword>
<sequence>MEEDAARPRKKQRVGGVPSPADAAASSTRARFAFGSRLPGVGTSLLKGPKSSGKTKIHASTRTHHDHVRGSINSRKRGRSVSRDEDEAASRTKPSHRQLTVKTALPLHGSHLPAPTEVSELLSGSHLHTISPAIRHKKRTSAEQQELVADLGEGEEMRNTTEPAFWIKRRTEAEAALKELDTIELSKCIKPSEWHRGDASSVDLAFTVCSRSSSLASFHYIPRRQHKTADLQRPKMLASPWQKYQLALQTNPLRTKAVTSAAVAMLGEVIGHVLKHNTLRGLSPRQMLAFFAFGGAVTGPVLHFWYGYLETQRVAKEKLTPNKKLLLDRLLFTPPMVAFTIFSLGVMRGSSPKASRENLSRVYLGALLMNWKVWTLTQWLSFHYVPPHLRVLWGNGVALWWNSYLSLTQQ</sequence>
<dbReference type="EMBL" id="JAGDFM010000112">
    <property type="protein sequence ID" value="KAG7385908.1"/>
    <property type="molecule type" value="Genomic_DNA"/>
</dbReference>
<evidence type="ECO:0000256" key="1">
    <source>
        <dbReference type="ARBA" id="ARBA00004141"/>
    </source>
</evidence>
<evidence type="ECO:0000256" key="6">
    <source>
        <dbReference type="SAM" id="MobiDB-lite"/>
    </source>
</evidence>
<dbReference type="Pfam" id="PF04117">
    <property type="entry name" value="Mpv17_PMP22"/>
    <property type="match status" value="1"/>
</dbReference>
<proteinExistence type="inferred from homology"/>
<dbReference type="Proteomes" id="UP000694044">
    <property type="component" value="Unassembled WGS sequence"/>
</dbReference>
<dbReference type="AlphaFoldDB" id="A0A8T1W067"/>
<evidence type="ECO:0000256" key="5">
    <source>
        <dbReference type="ARBA" id="ARBA00023136"/>
    </source>
</evidence>
<evidence type="ECO:0000256" key="4">
    <source>
        <dbReference type="ARBA" id="ARBA00022989"/>
    </source>
</evidence>
<feature type="compositionally biased region" description="Low complexity" evidence="6">
    <location>
        <begin position="21"/>
        <end position="37"/>
    </location>
</feature>
<comment type="similarity">
    <text evidence="2">Belongs to the peroxisomal membrane protein PXMP2/4 family.</text>
</comment>
<feature type="compositionally biased region" description="Basic residues" evidence="6">
    <location>
        <begin position="53"/>
        <end position="67"/>
    </location>
</feature>
<gene>
    <name evidence="8" type="primary">PXMP2</name>
    <name evidence="8" type="ORF">PHYPSEUDO_000970</name>
</gene>
<feature type="transmembrane region" description="Helical" evidence="7">
    <location>
        <begin position="326"/>
        <end position="347"/>
    </location>
</feature>
<evidence type="ECO:0000256" key="2">
    <source>
        <dbReference type="ARBA" id="ARBA00006824"/>
    </source>
</evidence>
<keyword evidence="3 7" id="KW-0812">Transmembrane</keyword>
<comment type="subcellular location">
    <subcellularLocation>
        <location evidence="1">Membrane</location>
        <topology evidence="1">Multi-pass membrane protein</topology>
    </subcellularLocation>
</comment>
<dbReference type="InterPro" id="IPR007248">
    <property type="entry name" value="Mpv17_PMP22"/>
</dbReference>